<dbReference type="EMBL" id="AMYB01000006">
    <property type="protein sequence ID" value="OAD00736.1"/>
    <property type="molecule type" value="Genomic_DNA"/>
</dbReference>
<proteinExistence type="predicted"/>
<evidence type="ECO:0000313" key="1">
    <source>
        <dbReference type="EMBL" id="OAD00736.1"/>
    </source>
</evidence>
<dbReference type="Pfam" id="PF00721">
    <property type="entry name" value="TMV_coat"/>
    <property type="match status" value="1"/>
</dbReference>
<comment type="caution">
    <text evidence="1">The sequence shown here is derived from an EMBL/GenBank/DDBJ whole genome shotgun (WGS) entry which is preliminary data.</text>
</comment>
<reference evidence="1 2" key="1">
    <citation type="submission" date="2015-06" db="EMBL/GenBank/DDBJ databases">
        <title>Expansion of signal transduction pathways in fungi by whole-genome duplication.</title>
        <authorList>
            <consortium name="DOE Joint Genome Institute"/>
            <person name="Corrochano L.M."/>
            <person name="Kuo A."/>
            <person name="Marcet-Houben M."/>
            <person name="Polaino S."/>
            <person name="Salamov A."/>
            <person name="Villalobos J.M."/>
            <person name="Alvarez M.I."/>
            <person name="Avalos J."/>
            <person name="Benito E.P."/>
            <person name="Benoit I."/>
            <person name="Burger G."/>
            <person name="Camino L.P."/>
            <person name="Canovas D."/>
            <person name="Cerda-Olmedo E."/>
            <person name="Cheng J.-F."/>
            <person name="Dominguez A."/>
            <person name="Elias M."/>
            <person name="Eslava A.P."/>
            <person name="Glaser F."/>
            <person name="Grimwood J."/>
            <person name="Gutierrez G."/>
            <person name="Heitman J."/>
            <person name="Henrissat B."/>
            <person name="Iturriaga E.A."/>
            <person name="Lang B.F."/>
            <person name="Lavin J.L."/>
            <person name="Lee S."/>
            <person name="Li W."/>
            <person name="Lindquist E."/>
            <person name="Lopez-Garcia S."/>
            <person name="Luque E.M."/>
            <person name="Marcos A.T."/>
            <person name="Martin J."/>
            <person name="Mccluskey K."/>
            <person name="Medina H.R."/>
            <person name="Miralles-Duran A."/>
            <person name="Miyazaki A."/>
            <person name="Munoz-Torres E."/>
            <person name="Oguiza J.A."/>
            <person name="Ohm R."/>
            <person name="Olmedo M."/>
            <person name="Orejas M."/>
            <person name="Ortiz-Castellanos L."/>
            <person name="Pisabarro A.G."/>
            <person name="Rodriguez-Romero J."/>
            <person name="Ruiz-Herrera J."/>
            <person name="Ruiz-Vazquez R."/>
            <person name="Sanz C."/>
            <person name="Schackwitz W."/>
            <person name="Schmutz J."/>
            <person name="Shahriari M."/>
            <person name="Shelest E."/>
            <person name="Silva-Franco F."/>
            <person name="Soanes D."/>
            <person name="Syed K."/>
            <person name="Tagua V.G."/>
            <person name="Talbot N.J."/>
            <person name="Thon M."/>
            <person name="De Vries R.P."/>
            <person name="Wiebenga A."/>
            <person name="Yadav J.S."/>
            <person name="Braun E.L."/>
            <person name="Baker S."/>
            <person name="Garre V."/>
            <person name="Horwitz B."/>
            <person name="Torres-Martinez S."/>
            <person name="Idnurm A."/>
            <person name="Herrera-Estrella A."/>
            <person name="Gabaldon T."/>
            <person name="Grigoriev I.V."/>
        </authorList>
    </citation>
    <scope>NUCLEOTIDE SEQUENCE [LARGE SCALE GENOMIC DNA]</scope>
    <source>
        <strain evidence="1 2">CBS 277.49</strain>
    </source>
</reference>
<organism evidence="1 2">
    <name type="scientific">Mucor lusitanicus CBS 277.49</name>
    <dbReference type="NCBI Taxonomy" id="747725"/>
    <lineage>
        <taxon>Eukaryota</taxon>
        <taxon>Fungi</taxon>
        <taxon>Fungi incertae sedis</taxon>
        <taxon>Mucoromycota</taxon>
        <taxon>Mucoromycotina</taxon>
        <taxon>Mucoromycetes</taxon>
        <taxon>Mucorales</taxon>
        <taxon>Mucorineae</taxon>
        <taxon>Mucoraceae</taxon>
        <taxon>Mucor</taxon>
    </lineage>
</organism>
<keyword evidence="2" id="KW-1185">Reference proteome</keyword>
<sequence>MPVAGYVNFTEKYKLIQTQNFLPGFRFKQILSELDKLSFRDDRDKIKALLAELSSGQDEAAMLKVFNKNLRFPEGVIYYTLSDFFRLKMTSLLHYALEYRPLPSNLVSTYIAAAQSDDASYQMALTLYSDTLFQLKSLFYSMGALGGYDRSRFEARFGLSQTDFEDKFNLVPV</sequence>
<accession>A0A168J4J4</accession>
<dbReference type="OrthoDB" id="2222677at2759"/>
<dbReference type="InterPro" id="IPR001337">
    <property type="entry name" value="TMV-like_coat"/>
</dbReference>
<gene>
    <name evidence="1" type="ORF">MUCCIDRAFT_164668</name>
</gene>
<dbReference type="Proteomes" id="UP000077051">
    <property type="component" value="Unassembled WGS sequence"/>
</dbReference>
<dbReference type="Gene3D" id="1.20.120.70">
    <property type="entry name" value="Tobacco mosaic virus-like, coat protein"/>
    <property type="match status" value="1"/>
</dbReference>
<dbReference type="GO" id="GO:0005198">
    <property type="term" value="F:structural molecule activity"/>
    <property type="evidence" value="ECO:0007669"/>
    <property type="project" value="InterPro"/>
</dbReference>
<dbReference type="VEuPathDB" id="FungiDB:MUCCIDRAFT_164668"/>
<dbReference type="InterPro" id="IPR036417">
    <property type="entry name" value="TMV-like_coat_sf"/>
</dbReference>
<dbReference type="AlphaFoldDB" id="A0A168J4J4"/>
<evidence type="ECO:0000313" key="2">
    <source>
        <dbReference type="Proteomes" id="UP000077051"/>
    </source>
</evidence>
<name>A0A168J4J4_MUCCL</name>
<protein>
    <submittedName>
        <fullName evidence="1">Uncharacterized protein</fullName>
    </submittedName>
</protein>